<evidence type="ECO:0000256" key="6">
    <source>
        <dbReference type="SAM" id="MobiDB-lite"/>
    </source>
</evidence>
<dbReference type="InterPro" id="IPR041581">
    <property type="entry name" value="Glyoxalase_6"/>
</dbReference>
<dbReference type="InterPro" id="IPR036428">
    <property type="entry name" value="PCD_sf"/>
</dbReference>
<feature type="compositionally biased region" description="Low complexity" evidence="6">
    <location>
        <begin position="24"/>
        <end position="34"/>
    </location>
</feature>
<dbReference type="InterPro" id="IPR001533">
    <property type="entry name" value="Pterin_deHydtase"/>
</dbReference>
<evidence type="ECO:0000256" key="1">
    <source>
        <dbReference type="ARBA" id="ARBA00001554"/>
    </source>
</evidence>
<reference evidence="8 9" key="1">
    <citation type="journal article" date="2019" name="Int. J. Syst. Evol. Microbiol.">
        <title>The Global Catalogue of Microorganisms (GCM) 10K type strain sequencing project: providing services to taxonomists for standard genome sequencing and annotation.</title>
        <authorList>
            <consortium name="The Broad Institute Genomics Platform"/>
            <consortium name="The Broad Institute Genome Sequencing Center for Infectious Disease"/>
            <person name="Wu L."/>
            <person name="Ma J."/>
        </authorList>
    </citation>
    <scope>NUCLEOTIDE SEQUENCE [LARGE SCALE GENOMIC DNA]</scope>
    <source>
        <strain evidence="8 9">JCM 15628</strain>
    </source>
</reference>
<dbReference type="PANTHER" id="PTHR35908:SF1">
    <property type="entry name" value="CONSERVED PROTEIN"/>
    <property type="match status" value="1"/>
</dbReference>
<protein>
    <recommendedName>
        <fullName evidence="4">Putative pterin-4-alpha-carbinolamine dehydratase</fullName>
        <ecNumber evidence="3">4.2.1.96</ecNumber>
    </recommendedName>
</protein>
<evidence type="ECO:0000313" key="9">
    <source>
        <dbReference type="Proteomes" id="UP001500013"/>
    </source>
</evidence>
<evidence type="ECO:0000256" key="3">
    <source>
        <dbReference type="ARBA" id="ARBA00013252"/>
    </source>
</evidence>
<name>A0ABN2SPX4_9MICO</name>
<evidence type="ECO:0000256" key="5">
    <source>
        <dbReference type="ARBA" id="ARBA00023239"/>
    </source>
</evidence>
<feature type="domain" description="Glyoxalase-like" evidence="7">
    <location>
        <begin position="156"/>
        <end position="257"/>
    </location>
</feature>
<dbReference type="Gene3D" id="3.30.1360.20">
    <property type="entry name" value="Transcriptional coactivator/pterin dehydratase"/>
    <property type="match status" value="1"/>
</dbReference>
<dbReference type="Pfam" id="PF01329">
    <property type="entry name" value="Pterin_4a"/>
    <property type="match status" value="1"/>
</dbReference>
<dbReference type="EC" id="4.2.1.96" evidence="3"/>
<organism evidence="8 9">
    <name type="scientific">Terrabacter lapilli</name>
    <dbReference type="NCBI Taxonomy" id="436231"/>
    <lineage>
        <taxon>Bacteria</taxon>
        <taxon>Bacillati</taxon>
        <taxon>Actinomycetota</taxon>
        <taxon>Actinomycetes</taxon>
        <taxon>Micrococcales</taxon>
        <taxon>Intrasporangiaceae</taxon>
        <taxon>Terrabacter</taxon>
    </lineage>
</organism>
<dbReference type="SUPFAM" id="SSF54593">
    <property type="entry name" value="Glyoxalase/Bleomycin resistance protein/Dihydroxybiphenyl dioxygenase"/>
    <property type="match status" value="1"/>
</dbReference>
<gene>
    <name evidence="8" type="ORF">GCM10009817_35360</name>
</gene>
<comment type="similarity">
    <text evidence="2">Belongs to the pterin-4-alpha-carbinolamine dehydratase family.</text>
</comment>
<dbReference type="InterPro" id="IPR029068">
    <property type="entry name" value="Glyas_Bleomycin-R_OHBP_Dase"/>
</dbReference>
<evidence type="ECO:0000259" key="7">
    <source>
        <dbReference type="Pfam" id="PF18029"/>
    </source>
</evidence>
<dbReference type="Pfam" id="PF18029">
    <property type="entry name" value="Glyoxalase_6"/>
    <property type="match status" value="1"/>
</dbReference>
<accession>A0ABN2SPX4</accession>
<comment type="caution">
    <text evidence="8">The sequence shown here is derived from an EMBL/GenBank/DDBJ whole genome shotgun (WGS) entry which is preliminary data.</text>
</comment>
<evidence type="ECO:0000256" key="2">
    <source>
        <dbReference type="ARBA" id="ARBA00006472"/>
    </source>
</evidence>
<evidence type="ECO:0000313" key="8">
    <source>
        <dbReference type="EMBL" id="GAA1990330.1"/>
    </source>
</evidence>
<keyword evidence="5" id="KW-0456">Lyase</keyword>
<dbReference type="Proteomes" id="UP001500013">
    <property type="component" value="Unassembled WGS sequence"/>
</dbReference>
<feature type="region of interest" description="Disordered" evidence="6">
    <location>
        <begin position="1"/>
        <end position="34"/>
    </location>
</feature>
<sequence>MGDPLERLPHGRAGLTAPPGDRGSGPAARRALPGPALVTGRDYRRAMTDGLDKLTRQAASDAVPNWRFLLQRVHLTVRAGDPETALELVARVGAIGRQHGHHPDIDMRREVVHLALSSAEVDGVTPRDVTVARAIDELVDELGLVSEPGRLTVAEIAIDALDIDAVRPFWEAVLGYDAVGRDDLRDPMRMAPAVWFQQMDAPRPQRNRIHVDVTVAHDEAPGRLERALAAGGRLVSDDRAPAFWVLADAEGNEACLCTWQARDPAADSGPG</sequence>
<dbReference type="SUPFAM" id="SSF55248">
    <property type="entry name" value="PCD-like"/>
    <property type="match status" value="1"/>
</dbReference>
<evidence type="ECO:0000256" key="4">
    <source>
        <dbReference type="ARBA" id="ARBA00021735"/>
    </source>
</evidence>
<keyword evidence="9" id="KW-1185">Reference proteome</keyword>
<dbReference type="PANTHER" id="PTHR35908">
    <property type="entry name" value="HYPOTHETICAL FUSION PROTEIN"/>
    <property type="match status" value="1"/>
</dbReference>
<proteinExistence type="inferred from homology"/>
<dbReference type="Gene3D" id="3.10.180.10">
    <property type="entry name" value="2,3-Dihydroxybiphenyl 1,2-Dioxygenase, domain 1"/>
    <property type="match status" value="1"/>
</dbReference>
<dbReference type="EMBL" id="BAAAPU010000011">
    <property type="protein sequence ID" value="GAA1990330.1"/>
    <property type="molecule type" value="Genomic_DNA"/>
</dbReference>
<comment type="catalytic activity">
    <reaction evidence="1">
        <text>(4aS,6R)-4a-hydroxy-L-erythro-5,6,7,8-tetrahydrobiopterin = (6R)-L-erythro-6,7-dihydrobiopterin + H2O</text>
        <dbReference type="Rhea" id="RHEA:11920"/>
        <dbReference type="ChEBI" id="CHEBI:15377"/>
        <dbReference type="ChEBI" id="CHEBI:15642"/>
        <dbReference type="ChEBI" id="CHEBI:43120"/>
        <dbReference type="EC" id="4.2.1.96"/>
    </reaction>
</comment>